<dbReference type="AlphaFoldDB" id="A0A516PVG2"/>
<evidence type="ECO:0000313" key="1">
    <source>
        <dbReference type="EMBL" id="QDP95153.1"/>
    </source>
</evidence>
<dbReference type="RefSeq" id="WP_143985135.1">
    <property type="nucleotide sequence ID" value="NZ_CP041692.1"/>
</dbReference>
<keyword evidence="2" id="KW-1185">Reference proteome</keyword>
<protein>
    <submittedName>
        <fullName evidence="1">Uncharacterized protein</fullName>
    </submittedName>
</protein>
<dbReference type="KEGG" id="mik:FOE78_03790"/>
<proteinExistence type="predicted"/>
<dbReference type="OrthoDB" id="3711334at2"/>
<gene>
    <name evidence="1" type="ORF">FOE78_03790</name>
</gene>
<evidence type="ECO:0000313" key="2">
    <source>
        <dbReference type="Proteomes" id="UP000319263"/>
    </source>
</evidence>
<dbReference type="EMBL" id="CP041692">
    <property type="protein sequence ID" value="QDP95153.1"/>
    <property type="molecule type" value="Genomic_DNA"/>
</dbReference>
<accession>A0A516PVG2</accession>
<sequence>MTGRTVWVDPAPVRAHVERLLAAGLTKPQIGRRSGLATNTITALLVGVHGRGPSERVRQDTAGRLLAVEPELIGPEQSGWVNPIGTMRRLRALVALGWSVKSIAKMAELPDGILWPTLAGRSRVIRVATRDRLSSLYEQLTQQPAPPASMGATWARNRAAGLAWPLPCVWSGDGIDDPNARPVNAEYPQASVASQSYRMLIEPPRTADQWAVVVEHLLDADPGWTVARVATRFGRAPRTVRNGLRQAGRCDLLDRLTRHRSVRTRQWWALQVEDLLDLDPDLTLAAAIDRLQAPALERYLYEAGRDDLWQRMQRNKVRRRYRSTQ</sequence>
<dbReference type="Proteomes" id="UP000319263">
    <property type="component" value="Chromosome"/>
</dbReference>
<organism evidence="1 2">
    <name type="scientific">Microlunatus elymi</name>
    <dbReference type="NCBI Taxonomy" id="2596828"/>
    <lineage>
        <taxon>Bacteria</taxon>
        <taxon>Bacillati</taxon>
        <taxon>Actinomycetota</taxon>
        <taxon>Actinomycetes</taxon>
        <taxon>Propionibacteriales</taxon>
        <taxon>Propionibacteriaceae</taxon>
        <taxon>Microlunatus</taxon>
    </lineage>
</organism>
<reference evidence="1 2" key="1">
    <citation type="submission" date="2019-07" db="EMBL/GenBank/DDBJ databases">
        <title>Microlunatus dokdonensis sp. nov. isolated from the rhizospheric soil of the wild plant Elymus tsukushiensis.</title>
        <authorList>
            <person name="Ghim S.-Y."/>
            <person name="Hwang Y.-J."/>
            <person name="Son J.-S."/>
            <person name="Shin J.-H."/>
        </authorList>
    </citation>
    <scope>NUCLEOTIDE SEQUENCE [LARGE SCALE GENOMIC DNA]</scope>
    <source>
        <strain evidence="1 2">KUDC0627</strain>
    </source>
</reference>
<name>A0A516PVG2_9ACTN</name>